<evidence type="ECO:0000313" key="1">
    <source>
        <dbReference type="EMBL" id="EGF89480.1"/>
    </source>
</evidence>
<dbReference type="AlphaFoldDB" id="F4QRW0"/>
<dbReference type="HOGENOM" id="CLU_3339392_0_0_5"/>
<accession>F4QRW0</accession>
<evidence type="ECO:0000313" key="2">
    <source>
        <dbReference type="Proteomes" id="UP000006512"/>
    </source>
</evidence>
<reference evidence="2" key="1">
    <citation type="submission" date="2011-03" db="EMBL/GenBank/DDBJ databases">
        <title>Draft genome sequence of Brevundimonas diminuta.</title>
        <authorList>
            <person name="Brown P.J.B."/>
            <person name="Buechlein A."/>
            <person name="Hemmerich C."/>
            <person name="Brun Y.V."/>
        </authorList>
    </citation>
    <scope>NUCLEOTIDE SEQUENCE [LARGE SCALE GENOMIC DNA]</scope>
    <source>
        <strain evidence="2">C19</strain>
    </source>
</reference>
<organism evidence="1 2">
    <name type="scientific">Asticcacaulis biprosthecium C19</name>
    <dbReference type="NCBI Taxonomy" id="715226"/>
    <lineage>
        <taxon>Bacteria</taxon>
        <taxon>Pseudomonadati</taxon>
        <taxon>Pseudomonadota</taxon>
        <taxon>Alphaproteobacteria</taxon>
        <taxon>Caulobacterales</taxon>
        <taxon>Caulobacteraceae</taxon>
        <taxon>Asticcacaulis</taxon>
    </lineage>
</organism>
<keyword evidence="2" id="KW-1185">Reference proteome</keyword>
<name>F4QRW0_9CAUL</name>
<dbReference type="Proteomes" id="UP000006512">
    <property type="component" value="Unassembled WGS sequence"/>
</dbReference>
<protein>
    <submittedName>
        <fullName evidence="1">Uncharacterized protein</fullName>
    </submittedName>
</protein>
<sequence>MVKNGLNGLSFALDPFGGLYNRQAQPVKQVGVCCFVQ</sequence>
<proteinExistence type="predicted"/>
<dbReference type="STRING" id="715226.ABI_38940"/>
<dbReference type="EMBL" id="GL883080">
    <property type="protein sequence ID" value="EGF89480.1"/>
    <property type="molecule type" value="Genomic_DNA"/>
</dbReference>
<gene>
    <name evidence="1" type="ORF">ABI_38940</name>
</gene>